<name>A0A853G693_9BURK</name>
<sequence>MGKILFWIILILAALMAARVLARHNERSRLNENAPDAPRPGAKPESMVRCEHCGIHLPRSEAVLIDGHTWCSQEHARLGPANVKRPY</sequence>
<dbReference type="AlphaFoldDB" id="A0A853G693"/>
<reference evidence="1 2" key="1">
    <citation type="submission" date="2020-07" db="EMBL/GenBank/DDBJ databases">
        <title>Taxonomic revisions and descriptions of new bacterial species based on genomic comparisons in the high-G+C-content subgroup of the family Alcaligenaceae.</title>
        <authorList>
            <person name="Szabo A."/>
            <person name="Felfoldi T."/>
        </authorList>
    </citation>
    <scope>NUCLEOTIDE SEQUENCE [LARGE SCALE GENOMIC DNA]</scope>
    <source>
        <strain evidence="1 2">LMG 24012</strain>
    </source>
</reference>
<evidence type="ECO:0000313" key="2">
    <source>
        <dbReference type="Proteomes" id="UP000559809"/>
    </source>
</evidence>
<organism evidence="1 2">
    <name type="scientific">Parapusillimonas granuli</name>
    <dbReference type="NCBI Taxonomy" id="380911"/>
    <lineage>
        <taxon>Bacteria</taxon>
        <taxon>Pseudomonadati</taxon>
        <taxon>Pseudomonadota</taxon>
        <taxon>Betaproteobacteria</taxon>
        <taxon>Burkholderiales</taxon>
        <taxon>Alcaligenaceae</taxon>
        <taxon>Parapusillimonas</taxon>
    </lineage>
</organism>
<dbReference type="Proteomes" id="UP000559809">
    <property type="component" value="Unassembled WGS sequence"/>
</dbReference>
<accession>A0A853G693</accession>
<keyword evidence="2" id="KW-1185">Reference proteome</keyword>
<dbReference type="NCBIfam" id="NF041023">
    <property type="entry name" value="PP0621_fam"/>
    <property type="match status" value="1"/>
</dbReference>
<evidence type="ECO:0008006" key="3">
    <source>
        <dbReference type="Google" id="ProtNLM"/>
    </source>
</evidence>
<proteinExistence type="predicted"/>
<dbReference type="InterPro" id="IPR049708">
    <property type="entry name" value="PP0621-like"/>
</dbReference>
<comment type="caution">
    <text evidence="1">The sequence shown here is derived from an EMBL/GenBank/DDBJ whole genome shotgun (WGS) entry which is preliminary data.</text>
</comment>
<dbReference type="RefSeq" id="WP_180158491.1">
    <property type="nucleotide sequence ID" value="NZ_JACCEM010000016.1"/>
</dbReference>
<dbReference type="EMBL" id="JACCEM010000016">
    <property type="protein sequence ID" value="NYT51819.1"/>
    <property type="molecule type" value="Genomic_DNA"/>
</dbReference>
<gene>
    <name evidence="1" type="ORF">H0A72_21130</name>
</gene>
<evidence type="ECO:0000313" key="1">
    <source>
        <dbReference type="EMBL" id="NYT51819.1"/>
    </source>
</evidence>
<protein>
    <recommendedName>
        <fullName evidence="3">MYND finger</fullName>
    </recommendedName>
</protein>